<dbReference type="KEGG" id="pfer:IRI77_01630"/>
<dbReference type="Gene3D" id="3.40.50.150">
    <property type="entry name" value="Vaccinia Virus protein VP39"/>
    <property type="match status" value="1"/>
</dbReference>
<dbReference type="InterPro" id="IPR006342">
    <property type="entry name" value="FkbM_mtfrase"/>
</dbReference>
<organism evidence="2 3">
    <name type="scientific">Paludibaculum fermentans</name>
    <dbReference type="NCBI Taxonomy" id="1473598"/>
    <lineage>
        <taxon>Bacteria</taxon>
        <taxon>Pseudomonadati</taxon>
        <taxon>Acidobacteriota</taxon>
        <taxon>Terriglobia</taxon>
        <taxon>Bryobacterales</taxon>
        <taxon>Bryobacteraceae</taxon>
        <taxon>Paludibaculum</taxon>
    </lineage>
</organism>
<dbReference type="EMBL" id="CP063849">
    <property type="protein sequence ID" value="QOY88688.1"/>
    <property type="molecule type" value="Genomic_DNA"/>
</dbReference>
<feature type="domain" description="Methyltransferase FkbM" evidence="1">
    <location>
        <begin position="75"/>
        <end position="215"/>
    </location>
</feature>
<keyword evidence="3" id="KW-1185">Reference proteome</keyword>
<reference evidence="2 3" key="1">
    <citation type="submission" date="2020-10" db="EMBL/GenBank/DDBJ databases">
        <title>Complete genome sequence of Paludibaculum fermentans P105T, a facultatively anaerobic acidobacterium capable of dissimilatory Fe(III) reduction.</title>
        <authorList>
            <person name="Dedysh S.N."/>
            <person name="Beletsky A.V."/>
            <person name="Kulichevskaya I.S."/>
            <person name="Mardanov A.V."/>
            <person name="Ravin N.V."/>
        </authorList>
    </citation>
    <scope>NUCLEOTIDE SEQUENCE [LARGE SCALE GENOMIC DNA]</scope>
    <source>
        <strain evidence="2 3">P105</strain>
    </source>
</reference>
<dbReference type="InterPro" id="IPR029063">
    <property type="entry name" value="SAM-dependent_MTases_sf"/>
</dbReference>
<dbReference type="GO" id="GO:0032259">
    <property type="term" value="P:methylation"/>
    <property type="evidence" value="ECO:0007669"/>
    <property type="project" value="UniProtKB-KW"/>
</dbReference>
<proteinExistence type="predicted"/>
<dbReference type="NCBIfam" id="TIGR01444">
    <property type="entry name" value="fkbM_fam"/>
    <property type="match status" value="1"/>
</dbReference>
<evidence type="ECO:0000313" key="3">
    <source>
        <dbReference type="Proteomes" id="UP000593892"/>
    </source>
</evidence>
<keyword evidence="2" id="KW-0808">Transferase</keyword>
<name>A0A7S7SLC5_PALFE</name>
<dbReference type="GO" id="GO:0008171">
    <property type="term" value="F:O-methyltransferase activity"/>
    <property type="evidence" value="ECO:0007669"/>
    <property type="project" value="TreeGrafter"/>
</dbReference>
<evidence type="ECO:0000259" key="1">
    <source>
        <dbReference type="Pfam" id="PF05050"/>
    </source>
</evidence>
<sequence length="242" mass="27351">MNWYELQNFVHRKLLSAGWRVQREVPAPEGWSCGRTYWDAAYIQRLGFRPATVIDVGVGHGTTELYRAFPDAFLLLIEPVAEFTADIDRILAARRGVHVPVALGSAPGETDLFVEPRLPQLTSFYKRDRLEQTGDRPDIRRIQVETLDRVIAAQPYARPFGLKIDAEGAELDILQGAAATLRDTEFLILEVSVPRRFEGGYRFAGMIAELDRRGFAMVDILDIGRADTSQVTFLDLVFQRQV</sequence>
<dbReference type="PANTHER" id="PTHR36973">
    <property type="entry name" value="SLL1456 PROTEIN-RELATED"/>
    <property type="match status" value="1"/>
</dbReference>
<evidence type="ECO:0000313" key="2">
    <source>
        <dbReference type="EMBL" id="QOY88688.1"/>
    </source>
</evidence>
<dbReference type="Pfam" id="PF05050">
    <property type="entry name" value="Methyltransf_21"/>
    <property type="match status" value="1"/>
</dbReference>
<dbReference type="SUPFAM" id="SSF53335">
    <property type="entry name" value="S-adenosyl-L-methionine-dependent methyltransferases"/>
    <property type="match status" value="1"/>
</dbReference>
<protein>
    <submittedName>
        <fullName evidence="2">FkbM family methyltransferase</fullName>
    </submittedName>
</protein>
<keyword evidence="2" id="KW-0489">Methyltransferase</keyword>
<dbReference type="AlphaFoldDB" id="A0A7S7SLC5"/>
<dbReference type="Proteomes" id="UP000593892">
    <property type="component" value="Chromosome"/>
</dbReference>
<dbReference type="PANTHER" id="PTHR36973:SF4">
    <property type="entry name" value="NODULATION PROTEIN"/>
    <property type="match status" value="1"/>
</dbReference>
<gene>
    <name evidence="2" type="ORF">IRI77_01630</name>
</gene>
<dbReference type="InterPro" id="IPR053188">
    <property type="entry name" value="FkbM_Methyltransferase"/>
</dbReference>
<accession>A0A7S7SLC5</accession>
<dbReference type="RefSeq" id="WP_194450350.1">
    <property type="nucleotide sequence ID" value="NZ_CP063849.1"/>
</dbReference>